<keyword evidence="1" id="KW-0472">Membrane</keyword>
<dbReference type="OrthoDB" id="497541at2759"/>
<dbReference type="Proteomes" id="UP000030651">
    <property type="component" value="Unassembled WGS sequence"/>
</dbReference>
<evidence type="ECO:0000313" key="2">
    <source>
        <dbReference type="EMBL" id="ETS86552.1"/>
    </source>
</evidence>
<evidence type="ECO:0000313" key="3">
    <source>
        <dbReference type="Proteomes" id="UP000030651"/>
    </source>
</evidence>
<dbReference type="RefSeq" id="XP_007827152.1">
    <property type="nucleotide sequence ID" value="XM_007828961.1"/>
</dbReference>
<proteinExistence type="predicted"/>
<evidence type="ECO:0000256" key="1">
    <source>
        <dbReference type="SAM" id="Phobius"/>
    </source>
</evidence>
<dbReference type="AlphaFoldDB" id="W3XM39"/>
<organism evidence="2 3">
    <name type="scientific">Pestalotiopsis fici (strain W106-1 / CGMCC3.15140)</name>
    <dbReference type="NCBI Taxonomy" id="1229662"/>
    <lineage>
        <taxon>Eukaryota</taxon>
        <taxon>Fungi</taxon>
        <taxon>Dikarya</taxon>
        <taxon>Ascomycota</taxon>
        <taxon>Pezizomycotina</taxon>
        <taxon>Sordariomycetes</taxon>
        <taxon>Xylariomycetidae</taxon>
        <taxon>Amphisphaeriales</taxon>
        <taxon>Sporocadaceae</taxon>
        <taxon>Pestalotiopsis</taxon>
    </lineage>
</organism>
<sequence>MSFFYVGKFPVDQDQLYLPFALLLATLAALALLKQLKANAIIDKPPVAVSWQYPEPEPDLNFDLEKTEPPRFRAFRYHYKRHIVDVRKLDKDSWVMLDNEWPMYHRIKVQRLADRGNKIVQTMPQAREAAWELCQDLCEFLARRYPQVYNIRRSEKDYLGWYGLGSVVSVGMPSLGAFYDLTKEDPLTVAGLIQPADLNILMMGEDGQYHLVAMMLGIGGGQRIKDKLGNSLADLHFSGHVPHYADQLQRPLDRFLAKLQVEAPFHRNTTGISTHDAFHWPTVTMGPEDDWDPEIQGPGVGTPSYGTWKPQGPISDISQLWFRQERQVLRRLPKSRAIVWCVHTYVEPMDVVAREPGIPGRLASLVRSWDPIMAKYTQGSA</sequence>
<feature type="transmembrane region" description="Helical" evidence="1">
    <location>
        <begin position="159"/>
        <end position="179"/>
    </location>
</feature>
<dbReference type="STRING" id="1229662.W3XM39"/>
<name>W3XM39_PESFW</name>
<dbReference type="InParanoid" id="W3XM39"/>
<feature type="transmembrane region" description="Helical" evidence="1">
    <location>
        <begin position="16"/>
        <end position="33"/>
    </location>
</feature>
<keyword evidence="1" id="KW-1133">Transmembrane helix</keyword>
<accession>W3XM39</accession>
<dbReference type="KEGG" id="pfy:PFICI_00380"/>
<dbReference type="InterPro" id="IPR021848">
    <property type="entry name" value="HODM_asu-like"/>
</dbReference>
<dbReference type="Pfam" id="PF11927">
    <property type="entry name" value="HODM_asu-like"/>
    <property type="match status" value="1"/>
</dbReference>
<dbReference type="EMBL" id="KI912109">
    <property type="protein sequence ID" value="ETS86552.1"/>
    <property type="molecule type" value="Genomic_DNA"/>
</dbReference>
<keyword evidence="1" id="KW-0812">Transmembrane</keyword>
<protein>
    <submittedName>
        <fullName evidence="2">Uncharacterized protein</fullName>
    </submittedName>
</protein>
<keyword evidence="3" id="KW-1185">Reference proteome</keyword>
<dbReference type="OMA" id="MGPEDDY"/>
<reference evidence="3" key="1">
    <citation type="journal article" date="2015" name="BMC Genomics">
        <title>Genomic and transcriptomic analysis of the endophytic fungus Pestalotiopsis fici reveals its lifestyle and high potential for synthesis of natural products.</title>
        <authorList>
            <person name="Wang X."/>
            <person name="Zhang X."/>
            <person name="Liu L."/>
            <person name="Xiang M."/>
            <person name="Wang W."/>
            <person name="Sun X."/>
            <person name="Che Y."/>
            <person name="Guo L."/>
            <person name="Liu G."/>
            <person name="Guo L."/>
            <person name="Wang C."/>
            <person name="Yin W.B."/>
            <person name="Stadler M."/>
            <person name="Zhang X."/>
            <person name="Liu X."/>
        </authorList>
    </citation>
    <scope>NUCLEOTIDE SEQUENCE [LARGE SCALE GENOMIC DNA]</scope>
    <source>
        <strain evidence="3">W106-1 / CGMCC3.15140</strain>
    </source>
</reference>
<dbReference type="GeneID" id="19265393"/>
<dbReference type="HOGENOM" id="CLU_025462_0_2_1"/>
<gene>
    <name evidence="2" type="ORF">PFICI_00380</name>
</gene>